<dbReference type="Proteomes" id="UP000242616">
    <property type="component" value="Unassembled WGS sequence"/>
</dbReference>
<comment type="catalytic activity">
    <reaction evidence="3 4">
        <text>N(6)-[(R)-lipoyl]-L-lysyl-[glycine-cleavage complex H protein] + glycine + H(+) = N(6)-[(R)-S(8)-aminomethyldihydrolipoyl]-L-lysyl-[glycine-cleavage complex H protein] + CO2</text>
        <dbReference type="Rhea" id="RHEA:24304"/>
        <dbReference type="Rhea" id="RHEA-COMP:10494"/>
        <dbReference type="Rhea" id="RHEA-COMP:10495"/>
        <dbReference type="ChEBI" id="CHEBI:15378"/>
        <dbReference type="ChEBI" id="CHEBI:16526"/>
        <dbReference type="ChEBI" id="CHEBI:57305"/>
        <dbReference type="ChEBI" id="CHEBI:83099"/>
        <dbReference type="ChEBI" id="CHEBI:83143"/>
        <dbReference type="EC" id="1.4.4.2"/>
    </reaction>
</comment>
<comment type="subunit">
    <text evidence="4">The glycine cleavage system is composed of four proteins: P, T, L and H. In this organism, the P 'protein' is a heterodimer of two subunits.</text>
</comment>
<comment type="similarity">
    <text evidence="4">Belongs to the GcvP family. N-terminal subunit subfamily.</text>
</comment>
<protein>
    <recommendedName>
        <fullName evidence="4">Probable glycine dehydrogenase (decarboxylating) subunit 1</fullName>
        <ecNumber evidence="4">1.4.4.2</ecNumber>
    </recommendedName>
    <alternativeName>
        <fullName evidence="4">Glycine cleavage system P-protein subunit 1</fullName>
    </alternativeName>
    <alternativeName>
        <fullName evidence="4">Glycine decarboxylase subunit 1</fullName>
    </alternativeName>
    <alternativeName>
        <fullName evidence="4">Glycine dehydrogenase (aminomethyl-transferring) subunit 1</fullName>
    </alternativeName>
</protein>
<dbReference type="PANTHER" id="PTHR42806:SF1">
    <property type="entry name" value="GLYCINE DEHYDROGENASE (DECARBOXYLATING)"/>
    <property type="match status" value="1"/>
</dbReference>
<comment type="function">
    <text evidence="1 4">The glycine cleavage system catalyzes the degradation of glycine. The P protein binds the alpha-amino group of glycine through its pyridoxal phosphate cofactor; CO(2) is released and the remaining methylamine moiety is then transferred to the lipoamide cofactor of the H protein.</text>
</comment>
<dbReference type="PANTHER" id="PTHR42806">
    <property type="entry name" value="GLYCINE CLEAVAGE SYSTEM P-PROTEIN"/>
    <property type="match status" value="1"/>
</dbReference>
<evidence type="ECO:0000256" key="3">
    <source>
        <dbReference type="ARBA" id="ARBA00049026"/>
    </source>
</evidence>
<evidence type="ECO:0000313" key="6">
    <source>
        <dbReference type="EMBL" id="ONN27978.1"/>
    </source>
</evidence>
<dbReference type="EC" id="1.4.4.2" evidence="4"/>
<dbReference type="NCBIfam" id="NF001696">
    <property type="entry name" value="PRK00451.1"/>
    <property type="match status" value="1"/>
</dbReference>
<evidence type="ECO:0000256" key="4">
    <source>
        <dbReference type="HAMAP-Rule" id="MF_00712"/>
    </source>
</evidence>
<evidence type="ECO:0000313" key="7">
    <source>
        <dbReference type="Proteomes" id="UP000242616"/>
    </source>
</evidence>
<dbReference type="InterPro" id="IPR023010">
    <property type="entry name" value="GcvPA"/>
</dbReference>
<proteinExistence type="inferred from homology"/>
<dbReference type="PIRSF" id="PIRSF006815">
    <property type="entry name" value="GcvPA"/>
    <property type="match status" value="1"/>
</dbReference>
<dbReference type="Pfam" id="PF02347">
    <property type="entry name" value="GDC-P"/>
    <property type="match status" value="1"/>
</dbReference>
<gene>
    <name evidence="4" type="primary">gcvPA</name>
    <name evidence="6" type="ORF">XJ44_00970</name>
</gene>
<dbReference type="InterPro" id="IPR049315">
    <property type="entry name" value="GDC-P_N"/>
</dbReference>
<dbReference type="InterPro" id="IPR015424">
    <property type="entry name" value="PyrdxlP-dep_Trfase"/>
</dbReference>
<dbReference type="SUPFAM" id="SSF53383">
    <property type="entry name" value="PLP-dependent transferases"/>
    <property type="match status" value="1"/>
</dbReference>
<dbReference type="Gene3D" id="3.40.640.10">
    <property type="entry name" value="Type I PLP-dependent aspartate aminotransferase-like (Major domain)"/>
    <property type="match status" value="1"/>
</dbReference>
<reference evidence="6 7" key="1">
    <citation type="submission" date="2015-06" db="EMBL/GenBank/DDBJ databases">
        <title>Genome sequencing of Thermotogales isolates from hydrothermal vents.</title>
        <authorList>
            <person name="Haverkamp T.H."/>
            <person name="Kublanov I.V."/>
            <person name="Nesbo C.L."/>
        </authorList>
    </citation>
    <scope>NUCLEOTIDE SEQUENCE [LARGE SCALE GENOMIC DNA]</scope>
    <source>
        <strain evidence="7">ik275mar</strain>
    </source>
</reference>
<evidence type="ECO:0000256" key="1">
    <source>
        <dbReference type="ARBA" id="ARBA00003788"/>
    </source>
</evidence>
<evidence type="ECO:0000259" key="5">
    <source>
        <dbReference type="Pfam" id="PF02347"/>
    </source>
</evidence>
<feature type="domain" description="Glycine cleavage system P-protein N-terminal" evidence="5">
    <location>
        <begin position="2"/>
        <end position="439"/>
    </location>
</feature>
<name>A0ABX3IJF7_9BACT</name>
<keyword evidence="7" id="KW-1185">Reference proteome</keyword>
<dbReference type="CDD" id="cd00613">
    <property type="entry name" value="GDC-P"/>
    <property type="match status" value="1"/>
</dbReference>
<accession>A0ABX3IJF7</accession>
<sequence>MHRYIPHTDEEIKEMLNEIGVKSIEDLYIDVPKTVDDYNLESEKDEFTVKSEILSLAKKNKVFKIENIFAGAGIYAHYIPTVVEHLANDQRFVTAYTPYQAEVSQGTLQALFEYQTMMCELTGMQVANSSMYDGATALAEAMLMAVRVSRKNKILAASSINPEYLQTSKTYCTPQNIEIEEVKWNDNGTLDIEDLKSKISDETSAVVVGYPNFFGIIEDLKLIKESIPEKTLLIVVSEPVSLTILESPGKLGADIVVGEGQSLGVTPNFGGPGIGFFTTLEKYVRKMPGRIIGQTKDVDGKTGYVMVLQTREQHIRREKATSNICSNHALIALINAIYLSTMGPEGLRKVAKMSYNAAHYFAEKLKEKGYSLIFNGPFFNEFAFDAGENYYEKWKKLAEEGFLGPLPLVKVLPNFKNCALACCTEVNTNESIDNLLKHF</sequence>
<dbReference type="Gene3D" id="3.90.1150.10">
    <property type="entry name" value="Aspartate Aminotransferase, domain 1"/>
    <property type="match status" value="1"/>
</dbReference>
<dbReference type="InterPro" id="IPR015422">
    <property type="entry name" value="PyrdxlP-dep_Trfase_small"/>
</dbReference>
<comment type="caution">
    <text evidence="6">The sequence shown here is derived from an EMBL/GenBank/DDBJ whole genome shotgun (WGS) entry which is preliminary data.</text>
</comment>
<organism evidence="6 7">
    <name type="scientific">Thermosipho affectus</name>
    <dbReference type="NCBI Taxonomy" id="660294"/>
    <lineage>
        <taxon>Bacteria</taxon>
        <taxon>Thermotogati</taxon>
        <taxon>Thermotogota</taxon>
        <taxon>Thermotogae</taxon>
        <taxon>Thermotogales</taxon>
        <taxon>Fervidobacteriaceae</taxon>
        <taxon>Thermosipho</taxon>
    </lineage>
</organism>
<dbReference type="RefSeq" id="WP_075665220.1">
    <property type="nucleotide sequence ID" value="NZ_LBFC01000003.1"/>
</dbReference>
<dbReference type="EMBL" id="LBFC01000003">
    <property type="protein sequence ID" value="ONN27978.1"/>
    <property type="molecule type" value="Genomic_DNA"/>
</dbReference>
<dbReference type="InterPro" id="IPR015421">
    <property type="entry name" value="PyrdxlP-dep_Trfase_major"/>
</dbReference>
<dbReference type="InterPro" id="IPR020581">
    <property type="entry name" value="GDC_P"/>
</dbReference>
<keyword evidence="2 4" id="KW-0560">Oxidoreductase</keyword>
<evidence type="ECO:0000256" key="2">
    <source>
        <dbReference type="ARBA" id="ARBA00023002"/>
    </source>
</evidence>
<dbReference type="HAMAP" id="MF_00712">
    <property type="entry name" value="GcvPA"/>
    <property type="match status" value="1"/>
</dbReference>
<dbReference type="GO" id="GO:0004375">
    <property type="term" value="F:glycine dehydrogenase (decarboxylating) activity"/>
    <property type="evidence" value="ECO:0007669"/>
    <property type="project" value="UniProtKB-EC"/>
</dbReference>